<protein>
    <submittedName>
        <fullName evidence="1">Uncharacterized protein</fullName>
    </submittedName>
</protein>
<sequence length="204" mass="23425">MIKNKIPMVTTILVLAIGFIVLSTNDLTAEASKEEKIISYPGEIIKYDDLNDLEKDAPIIVQATFTGDRETVYPNITEGRLFRSDSLVEIKKVFKGDLNKKDQIVVYEPAYLDENDVFVTIDGYNLMDEKETYTLFLKPVKNKKGYAIAGMYQGKYYNKVQGNGKSVKRSFDYKDLNEVDYFGGNVEHFKRLKEQVVKKYKLVD</sequence>
<reference evidence="2" key="1">
    <citation type="submission" date="2016-10" db="EMBL/GenBank/DDBJ databases">
        <authorList>
            <person name="Varghese N."/>
            <person name="Submissions S."/>
        </authorList>
    </citation>
    <scope>NUCLEOTIDE SEQUENCE [LARGE SCALE GENOMIC DNA]</scope>
    <source>
        <strain evidence="2">OK042</strain>
    </source>
</reference>
<evidence type="ECO:0000313" key="2">
    <source>
        <dbReference type="Proteomes" id="UP000198915"/>
    </source>
</evidence>
<accession>A0A1I3YF54</accession>
<gene>
    <name evidence="1" type="ORF">SAMN05518846_111104</name>
</gene>
<dbReference type="GeneID" id="301133602"/>
<dbReference type="RefSeq" id="WP_092271727.1">
    <property type="nucleotide sequence ID" value="NZ_BJOE01000097.1"/>
</dbReference>
<evidence type="ECO:0000313" key="1">
    <source>
        <dbReference type="EMBL" id="SFK30445.1"/>
    </source>
</evidence>
<dbReference type="AlphaFoldDB" id="A0A1I3YF54"/>
<dbReference type="EMBL" id="FORT01000011">
    <property type="protein sequence ID" value="SFK30445.1"/>
    <property type="molecule type" value="Genomic_DNA"/>
</dbReference>
<proteinExistence type="predicted"/>
<dbReference type="Proteomes" id="UP000198915">
    <property type="component" value="Unassembled WGS sequence"/>
</dbReference>
<dbReference type="STRING" id="1884381.SAMN05518846_111104"/>
<name>A0A1I3YF54_9BACL</name>
<keyword evidence="2" id="KW-1185">Reference proteome</keyword>
<organism evidence="1 2">
    <name type="scientific">Brevibacillus centrosporus</name>
    <dbReference type="NCBI Taxonomy" id="54910"/>
    <lineage>
        <taxon>Bacteria</taxon>
        <taxon>Bacillati</taxon>
        <taxon>Bacillota</taxon>
        <taxon>Bacilli</taxon>
        <taxon>Bacillales</taxon>
        <taxon>Paenibacillaceae</taxon>
        <taxon>Brevibacillus</taxon>
    </lineage>
</organism>